<dbReference type="AlphaFoldDB" id="A0A2N5W2C5"/>
<feature type="signal peptide" evidence="1">
    <location>
        <begin position="1"/>
        <end position="22"/>
    </location>
</feature>
<sequence>MNLKAFLVGLLAFGLLISPISSIETSAQGRPVVAVEEWKTWEEGKPSQEEFRTVAAPFNQGGEYDRSHSVCFIQMGTHFERSDWRNY</sequence>
<dbReference type="Proteomes" id="UP000235388">
    <property type="component" value="Unassembled WGS sequence"/>
</dbReference>
<keyword evidence="1" id="KW-0732">Signal</keyword>
<proteinExistence type="predicted"/>
<evidence type="ECO:0000256" key="1">
    <source>
        <dbReference type="SAM" id="SignalP"/>
    </source>
</evidence>
<feature type="chain" id="PRO_5014672436" evidence="1">
    <location>
        <begin position="23"/>
        <end position="87"/>
    </location>
</feature>
<evidence type="ECO:0000313" key="2">
    <source>
        <dbReference type="EMBL" id="PLW56340.1"/>
    </source>
</evidence>
<protein>
    <submittedName>
        <fullName evidence="2">Uncharacterized protein</fullName>
    </submittedName>
</protein>
<organism evidence="2 3">
    <name type="scientific">Puccinia coronata f. sp. avenae</name>
    <dbReference type="NCBI Taxonomy" id="200324"/>
    <lineage>
        <taxon>Eukaryota</taxon>
        <taxon>Fungi</taxon>
        <taxon>Dikarya</taxon>
        <taxon>Basidiomycota</taxon>
        <taxon>Pucciniomycotina</taxon>
        <taxon>Pucciniomycetes</taxon>
        <taxon>Pucciniales</taxon>
        <taxon>Pucciniaceae</taxon>
        <taxon>Puccinia</taxon>
    </lineage>
</organism>
<keyword evidence="3" id="KW-1185">Reference proteome</keyword>
<accession>A0A2N5W2C5</accession>
<evidence type="ECO:0000313" key="3">
    <source>
        <dbReference type="Proteomes" id="UP000235388"/>
    </source>
</evidence>
<gene>
    <name evidence="2" type="ORF">PCANC_04069</name>
</gene>
<name>A0A2N5W2C5_9BASI</name>
<comment type="caution">
    <text evidence="2">The sequence shown here is derived from an EMBL/GenBank/DDBJ whole genome shotgun (WGS) entry which is preliminary data.</text>
</comment>
<reference evidence="2 3" key="1">
    <citation type="submission" date="2017-11" db="EMBL/GenBank/DDBJ databases">
        <title>De novo assembly and phasing of dikaryotic genomes from two isolates of Puccinia coronata f. sp. avenae, the causal agent of oat crown rust.</title>
        <authorList>
            <person name="Miller M.E."/>
            <person name="Zhang Y."/>
            <person name="Omidvar V."/>
            <person name="Sperschneider J."/>
            <person name="Schwessinger B."/>
            <person name="Raley C."/>
            <person name="Palmer J.M."/>
            <person name="Garnica D."/>
            <person name="Upadhyaya N."/>
            <person name="Rathjen J."/>
            <person name="Taylor J.M."/>
            <person name="Park R.F."/>
            <person name="Dodds P.N."/>
            <person name="Hirsch C.D."/>
            <person name="Kianian S.F."/>
            <person name="Figueroa M."/>
        </authorList>
    </citation>
    <scope>NUCLEOTIDE SEQUENCE [LARGE SCALE GENOMIC DNA]</scope>
    <source>
        <strain evidence="2">12NC29</strain>
    </source>
</reference>
<dbReference type="EMBL" id="PGCJ01000022">
    <property type="protein sequence ID" value="PLW56340.1"/>
    <property type="molecule type" value="Genomic_DNA"/>
</dbReference>